<evidence type="ECO:0000313" key="2">
    <source>
        <dbReference type="Proteomes" id="UP000187203"/>
    </source>
</evidence>
<keyword evidence="2" id="KW-1185">Reference proteome</keyword>
<reference evidence="2" key="1">
    <citation type="submission" date="2013-09" db="EMBL/GenBank/DDBJ databases">
        <title>Corchorus olitorius genome sequencing.</title>
        <authorList>
            <person name="Alam M."/>
            <person name="Haque M.S."/>
            <person name="Islam M.S."/>
            <person name="Emdad E.M."/>
            <person name="Islam M.M."/>
            <person name="Ahmed B."/>
            <person name="Halim A."/>
            <person name="Hossen Q.M.M."/>
            <person name="Hossain M.Z."/>
            <person name="Ahmed R."/>
            <person name="Khan M.M."/>
            <person name="Islam R."/>
            <person name="Rashid M.M."/>
            <person name="Khan S.A."/>
            <person name="Rahman M.S."/>
            <person name="Alam M."/>
            <person name="Yahiya A.S."/>
            <person name="Khan M.S."/>
            <person name="Azam M.S."/>
            <person name="Haque T."/>
            <person name="Lashkar M.Z.H."/>
            <person name="Akhand A.I."/>
            <person name="Morshed G."/>
            <person name="Roy S."/>
            <person name="Uddin K.S."/>
            <person name="Rabeya T."/>
            <person name="Hossain A.S."/>
            <person name="Chowdhury A."/>
            <person name="Snigdha A.R."/>
            <person name="Mortoza M.S."/>
            <person name="Matin S.A."/>
            <person name="Hoque S.M.E."/>
            <person name="Islam M.K."/>
            <person name="Roy D.K."/>
            <person name="Haider R."/>
            <person name="Moosa M.M."/>
            <person name="Elias S.M."/>
            <person name="Hasan A.M."/>
            <person name="Jahan S."/>
            <person name="Shafiuddin M."/>
            <person name="Mahmood N."/>
            <person name="Shommy N.S."/>
        </authorList>
    </citation>
    <scope>NUCLEOTIDE SEQUENCE [LARGE SCALE GENOMIC DNA]</scope>
    <source>
        <strain evidence="2">cv. O-4</strain>
    </source>
</reference>
<organism evidence="1 2">
    <name type="scientific">Corchorus olitorius</name>
    <dbReference type="NCBI Taxonomy" id="93759"/>
    <lineage>
        <taxon>Eukaryota</taxon>
        <taxon>Viridiplantae</taxon>
        <taxon>Streptophyta</taxon>
        <taxon>Embryophyta</taxon>
        <taxon>Tracheophyta</taxon>
        <taxon>Spermatophyta</taxon>
        <taxon>Magnoliopsida</taxon>
        <taxon>eudicotyledons</taxon>
        <taxon>Gunneridae</taxon>
        <taxon>Pentapetalae</taxon>
        <taxon>rosids</taxon>
        <taxon>malvids</taxon>
        <taxon>Malvales</taxon>
        <taxon>Malvaceae</taxon>
        <taxon>Grewioideae</taxon>
        <taxon>Apeibeae</taxon>
        <taxon>Corchorus</taxon>
    </lineage>
</organism>
<evidence type="ECO:0000313" key="1">
    <source>
        <dbReference type="EMBL" id="OMO98668.1"/>
    </source>
</evidence>
<protein>
    <submittedName>
        <fullName evidence="1">Uncharacterized protein</fullName>
    </submittedName>
</protein>
<dbReference type="AlphaFoldDB" id="A0A1R3JV17"/>
<proteinExistence type="predicted"/>
<sequence>MAVKLHRDALLHSLITTPTSVPREYHQISLDLTLSKPRSTPRLENPAIKPRSEEFHPNLTITFLLSFGCSSSRRAKRSDMGA</sequence>
<gene>
    <name evidence="1" type="ORF">COLO4_13759</name>
</gene>
<accession>A0A1R3JV17</accession>
<name>A0A1R3JV17_9ROSI</name>
<dbReference type="EMBL" id="AWUE01015287">
    <property type="protein sequence ID" value="OMO98668.1"/>
    <property type="molecule type" value="Genomic_DNA"/>
</dbReference>
<comment type="caution">
    <text evidence="1">The sequence shown here is derived from an EMBL/GenBank/DDBJ whole genome shotgun (WGS) entry which is preliminary data.</text>
</comment>
<dbReference type="Proteomes" id="UP000187203">
    <property type="component" value="Unassembled WGS sequence"/>
</dbReference>